<sequence length="224" mass="25071">MGNLNKLIIGQEDDLSDASQDRSHEEGVILDAYGRRRFMGVAGVAALGLLCSLDESEAGLFNFGYSTSSVQGIPQSWVQAKGLDVNRYANYIKGLRLRNITPRMVLAPHFKTRGRVANTLPPKSSWKKIGPTLKVIDRLSHEMGVPVKSVLSAYRSPRYNRAVRGKSRSYHMQNVAVDIQFHGASAWRVASVARYLRKKRKFEGGVGRYSSFVHIDTRGFNVDW</sequence>
<accession>A0A851GBM8</accession>
<dbReference type="Pfam" id="PF08291">
    <property type="entry name" value="Peptidase_M15_3"/>
    <property type="match status" value="1"/>
</dbReference>
<dbReference type="InterPro" id="IPR009045">
    <property type="entry name" value="Zn_M74/Hedgehog-like"/>
</dbReference>
<gene>
    <name evidence="2" type="ORF">HW115_03080</name>
</gene>
<dbReference type="Proteomes" id="UP000557872">
    <property type="component" value="Unassembled WGS sequence"/>
</dbReference>
<dbReference type="RefSeq" id="WP_178931097.1">
    <property type="nucleotide sequence ID" value="NZ_JACBAZ010000001.1"/>
</dbReference>
<evidence type="ECO:0000313" key="3">
    <source>
        <dbReference type="Proteomes" id="UP000557872"/>
    </source>
</evidence>
<evidence type="ECO:0000259" key="1">
    <source>
        <dbReference type="Pfam" id="PF08291"/>
    </source>
</evidence>
<evidence type="ECO:0000313" key="2">
    <source>
        <dbReference type="EMBL" id="NWK54579.1"/>
    </source>
</evidence>
<dbReference type="AlphaFoldDB" id="A0A851GBM8"/>
<proteinExistence type="predicted"/>
<dbReference type="InterPro" id="IPR013230">
    <property type="entry name" value="Peptidase_M15A_C"/>
</dbReference>
<dbReference type="EMBL" id="JACBAZ010000001">
    <property type="protein sequence ID" value="NWK54579.1"/>
    <property type="molecule type" value="Genomic_DNA"/>
</dbReference>
<dbReference type="Gene3D" id="3.30.1380.10">
    <property type="match status" value="1"/>
</dbReference>
<keyword evidence="3" id="KW-1185">Reference proteome</keyword>
<organism evidence="2 3">
    <name type="scientific">Oceaniferula marina</name>
    <dbReference type="NCBI Taxonomy" id="2748318"/>
    <lineage>
        <taxon>Bacteria</taxon>
        <taxon>Pseudomonadati</taxon>
        <taxon>Verrucomicrobiota</taxon>
        <taxon>Verrucomicrobiia</taxon>
        <taxon>Verrucomicrobiales</taxon>
        <taxon>Verrucomicrobiaceae</taxon>
        <taxon>Oceaniferula</taxon>
    </lineage>
</organism>
<feature type="domain" description="Peptidase M15A C-terminal" evidence="1">
    <location>
        <begin position="131"/>
        <end position="216"/>
    </location>
</feature>
<reference evidence="2 3" key="1">
    <citation type="submission" date="2020-07" db="EMBL/GenBank/DDBJ databases">
        <title>Roseicoccus Jingziensis gen. nov., sp. nov., isolated from coastal seawater.</title>
        <authorList>
            <person name="Feng X."/>
        </authorList>
    </citation>
    <scope>NUCLEOTIDE SEQUENCE [LARGE SCALE GENOMIC DNA]</scope>
    <source>
        <strain evidence="2 3">N1E253</strain>
    </source>
</reference>
<protein>
    <submittedName>
        <fullName evidence="2">DUF882 domain-containing protein</fullName>
    </submittedName>
</protein>
<name>A0A851GBM8_9BACT</name>
<comment type="caution">
    <text evidence="2">The sequence shown here is derived from an EMBL/GenBank/DDBJ whole genome shotgun (WGS) entry which is preliminary data.</text>
</comment>
<dbReference type="SUPFAM" id="SSF55166">
    <property type="entry name" value="Hedgehog/DD-peptidase"/>
    <property type="match status" value="1"/>
</dbReference>